<dbReference type="AlphaFoldDB" id="A0A5B8MVB1"/>
<accession>A0A5B8MVB1</accession>
<keyword evidence="3 5" id="KW-1133">Transmembrane helix</keyword>
<proteinExistence type="predicted"/>
<gene>
    <name evidence="6" type="ORF">A3770_13p70170</name>
</gene>
<keyword evidence="2 5" id="KW-0812">Transmembrane</keyword>
<dbReference type="Pfam" id="PF03619">
    <property type="entry name" value="Solute_trans_a"/>
    <property type="match status" value="1"/>
</dbReference>
<feature type="transmembrane region" description="Helical" evidence="5">
    <location>
        <begin position="28"/>
        <end position="50"/>
    </location>
</feature>
<reference evidence="6 7" key="1">
    <citation type="submission" date="2018-07" db="EMBL/GenBank/DDBJ databases">
        <title>The complete nuclear genome of the prasinophyte Chloropicon primus (CCMP1205).</title>
        <authorList>
            <person name="Pombert J.-F."/>
            <person name="Otis C."/>
            <person name="Turmel M."/>
            <person name="Lemieux C."/>
        </authorList>
    </citation>
    <scope>NUCLEOTIDE SEQUENCE [LARGE SCALE GENOMIC DNA]</scope>
    <source>
        <strain evidence="6 7">CCMP1205</strain>
    </source>
</reference>
<feature type="transmembrane region" description="Helical" evidence="5">
    <location>
        <begin position="251"/>
        <end position="272"/>
    </location>
</feature>
<dbReference type="InterPro" id="IPR005178">
    <property type="entry name" value="Ostalpha/TMEM184C"/>
</dbReference>
<feature type="transmembrane region" description="Helical" evidence="5">
    <location>
        <begin position="94"/>
        <end position="115"/>
    </location>
</feature>
<dbReference type="GO" id="GO:0016020">
    <property type="term" value="C:membrane"/>
    <property type="evidence" value="ECO:0007669"/>
    <property type="project" value="UniProtKB-SubCell"/>
</dbReference>
<dbReference type="PANTHER" id="PTHR23423">
    <property type="entry name" value="ORGANIC SOLUTE TRANSPORTER-RELATED"/>
    <property type="match status" value="1"/>
</dbReference>
<sequence length="490" mass="56543">MVDLPGFKGISFSSEYWGSGFTRRKLRAIWITVVVLAVGGLFPTSIYLFYRDHTSARQVILVLGSIFTFLAVPTTLYGIWQHVSNYTQPLLQRYIIRILWMVPIYALDSWLVLILTKTCMAKYSYVPDMVTLSYEAYTVYNFFEYLIKYLEISSGMTAGELLESKHFESSEGGVSHEVEHLPPFQFKWRDKLDFKILDPWPVGEVFVSRCKWGVMSYVLFSPLYLIVSISYESVHNDVAEKRMFQFDSLLFYFTLAQSAISVWAVYCLVLFYHEARNELKPIKPLGKFLSIKGIVFVTFWQSIMLQWFGSLWIDEKGDIYDKNHGLWDCPYSKFHVTQALNSFLLCIEMFILSFAFAFSFPSSEFKIPIDATGFMLDDEDGGDVTVLPRSSIRPKLRALFDIGDVHDDVMMHTSKIGEEIGSGVSRSFRQVWRSSTMFVRRLFGYDSYHYGYLLQNNRSGKSYQSTAYTAPEVPAGKYDNLDDVLTPIKD</sequence>
<evidence type="ECO:0000256" key="5">
    <source>
        <dbReference type="SAM" id="Phobius"/>
    </source>
</evidence>
<dbReference type="SMART" id="SM01417">
    <property type="entry name" value="Solute_trans_a"/>
    <property type="match status" value="1"/>
</dbReference>
<organism evidence="6 7">
    <name type="scientific">Chloropicon primus</name>
    <dbReference type="NCBI Taxonomy" id="1764295"/>
    <lineage>
        <taxon>Eukaryota</taxon>
        <taxon>Viridiplantae</taxon>
        <taxon>Chlorophyta</taxon>
        <taxon>Chloropicophyceae</taxon>
        <taxon>Chloropicales</taxon>
        <taxon>Chloropicaceae</taxon>
        <taxon>Chloropicon</taxon>
    </lineage>
</organism>
<protein>
    <submittedName>
        <fullName evidence="6">Subunit alpha of organic solute transporter</fullName>
    </submittedName>
</protein>
<evidence type="ECO:0000313" key="6">
    <source>
        <dbReference type="EMBL" id="QDZ24499.1"/>
    </source>
</evidence>
<evidence type="ECO:0000313" key="7">
    <source>
        <dbReference type="Proteomes" id="UP000316726"/>
    </source>
</evidence>
<dbReference type="EMBL" id="CP031046">
    <property type="protein sequence ID" value="QDZ24499.1"/>
    <property type="molecule type" value="Genomic_DNA"/>
</dbReference>
<evidence type="ECO:0000256" key="1">
    <source>
        <dbReference type="ARBA" id="ARBA00004141"/>
    </source>
</evidence>
<evidence type="ECO:0000256" key="4">
    <source>
        <dbReference type="ARBA" id="ARBA00023136"/>
    </source>
</evidence>
<dbReference type="STRING" id="1764295.A0A5B8MVB1"/>
<dbReference type="OrthoDB" id="5348404at2759"/>
<feature type="transmembrane region" description="Helical" evidence="5">
    <location>
        <begin position="340"/>
        <end position="360"/>
    </location>
</feature>
<feature type="transmembrane region" description="Helical" evidence="5">
    <location>
        <begin position="293"/>
        <end position="313"/>
    </location>
</feature>
<evidence type="ECO:0000256" key="3">
    <source>
        <dbReference type="ARBA" id="ARBA00022989"/>
    </source>
</evidence>
<dbReference type="Proteomes" id="UP000316726">
    <property type="component" value="Chromosome 13"/>
</dbReference>
<evidence type="ECO:0000256" key="2">
    <source>
        <dbReference type="ARBA" id="ARBA00022692"/>
    </source>
</evidence>
<feature type="transmembrane region" description="Helical" evidence="5">
    <location>
        <begin position="59"/>
        <end position="79"/>
    </location>
</feature>
<feature type="transmembrane region" description="Helical" evidence="5">
    <location>
        <begin position="214"/>
        <end position="231"/>
    </location>
</feature>
<name>A0A5B8MVB1_9CHLO</name>
<comment type="subcellular location">
    <subcellularLocation>
        <location evidence="1">Membrane</location>
        <topology evidence="1">Multi-pass membrane protein</topology>
    </subcellularLocation>
</comment>
<keyword evidence="7" id="KW-1185">Reference proteome</keyword>
<keyword evidence="4 5" id="KW-0472">Membrane</keyword>